<dbReference type="GO" id="GO:0008278">
    <property type="term" value="C:cohesin complex"/>
    <property type="evidence" value="ECO:0007669"/>
    <property type="project" value="InterPro"/>
</dbReference>
<dbReference type="Pfam" id="PF04825">
    <property type="entry name" value="Rad21_Rec8_N"/>
    <property type="match status" value="1"/>
</dbReference>
<feature type="domain" description="Rad21/Rec8-like protein N-terminal" evidence="3">
    <location>
        <begin position="1"/>
        <end position="93"/>
    </location>
</feature>
<comment type="subcellular location">
    <subcellularLocation>
        <location evidence="1">Nucleus</location>
    </subcellularLocation>
</comment>
<name>A0A7S3EBL5_9RHOD</name>
<evidence type="ECO:0000256" key="1">
    <source>
        <dbReference type="ARBA" id="ARBA00004123"/>
    </source>
</evidence>
<sequence length="116" mass="13368">MFYSQYILTRRGPLSRIWLAAHMQNKLTKTMVFSIDLVKACEKIIAPEAPMALRLTSNLLLGVVRVYLRKAKYLLSDCSDAVSRIKLAFKISTVICSPRKQHLYWLLHFAAFFTES</sequence>
<dbReference type="PANTHER" id="PTHR12585:SF69">
    <property type="entry name" value="FI11703P"/>
    <property type="match status" value="1"/>
</dbReference>
<accession>A0A7S3EBL5</accession>
<dbReference type="GO" id="GO:0003682">
    <property type="term" value="F:chromatin binding"/>
    <property type="evidence" value="ECO:0007669"/>
    <property type="project" value="TreeGrafter"/>
</dbReference>
<dbReference type="InterPro" id="IPR039781">
    <property type="entry name" value="Rad21/Rec8-like"/>
</dbReference>
<dbReference type="GO" id="GO:0005634">
    <property type="term" value="C:nucleus"/>
    <property type="evidence" value="ECO:0007669"/>
    <property type="project" value="UniProtKB-SubCell"/>
</dbReference>
<dbReference type="InterPro" id="IPR006910">
    <property type="entry name" value="Rad21_Rec8_N"/>
</dbReference>
<keyword evidence="2" id="KW-0539">Nucleus</keyword>
<evidence type="ECO:0000256" key="2">
    <source>
        <dbReference type="ARBA" id="ARBA00023242"/>
    </source>
</evidence>
<evidence type="ECO:0000313" key="4">
    <source>
        <dbReference type="EMBL" id="CAE0043287.1"/>
    </source>
</evidence>
<dbReference type="GO" id="GO:0007062">
    <property type="term" value="P:sister chromatid cohesion"/>
    <property type="evidence" value="ECO:0007669"/>
    <property type="project" value="InterPro"/>
</dbReference>
<dbReference type="GO" id="GO:1990414">
    <property type="term" value="P:replication-born double-strand break repair via sister chromatid exchange"/>
    <property type="evidence" value="ECO:0007669"/>
    <property type="project" value="TreeGrafter"/>
</dbReference>
<protein>
    <recommendedName>
        <fullName evidence="3">Rad21/Rec8-like protein N-terminal domain-containing protein</fullName>
    </recommendedName>
</protein>
<organism evidence="4">
    <name type="scientific">Rhodosorus marinus</name>
    <dbReference type="NCBI Taxonomy" id="101924"/>
    <lineage>
        <taxon>Eukaryota</taxon>
        <taxon>Rhodophyta</taxon>
        <taxon>Stylonematophyceae</taxon>
        <taxon>Stylonematales</taxon>
        <taxon>Stylonemataceae</taxon>
        <taxon>Rhodosorus</taxon>
    </lineage>
</organism>
<gene>
    <name evidence="4" type="ORF">RMAR00112_LOCUS11258</name>
</gene>
<reference evidence="4" key="1">
    <citation type="submission" date="2021-01" db="EMBL/GenBank/DDBJ databases">
        <authorList>
            <person name="Corre E."/>
            <person name="Pelletier E."/>
            <person name="Niang G."/>
            <person name="Scheremetjew M."/>
            <person name="Finn R."/>
            <person name="Kale V."/>
            <person name="Holt S."/>
            <person name="Cochrane G."/>
            <person name="Meng A."/>
            <person name="Brown T."/>
            <person name="Cohen L."/>
        </authorList>
    </citation>
    <scope>NUCLEOTIDE SEQUENCE</scope>
    <source>
        <strain evidence="4">CCMP 769</strain>
    </source>
</reference>
<proteinExistence type="predicted"/>
<dbReference type="PANTHER" id="PTHR12585">
    <property type="entry name" value="SCC1 / RAD21 FAMILY MEMBER"/>
    <property type="match status" value="1"/>
</dbReference>
<evidence type="ECO:0000259" key="3">
    <source>
        <dbReference type="Pfam" id="PF04825"/>
    </source>
</evidence>
<dbReference type="AlphaFoldDB" id="A0A7S3EBL5"/>
<dbReference type="EMBL" id="HBHW01014497">
    <property type="protein sequence ID" value="CAE0043287.1"/>
    <property type="molecule type" value="Transcribed_RNA"/>
</dbReference>